<sequence>MSEATGASCEHETHGYIDHKDDLLKRLRRAEGQVRGVHRMVENDEYCIDILTQVSAATKALERVALALLDDHLAHCVASAAAEGGEVAAEKLHEASAAIARLVR</sequence>
<protein>
    <submittedName>
        <fullName evidence="3">Transcriptional regulator</fullName>
    </submittedName>
</protein>
<keyword evidence="2" id="KW-0186">Copper</keyword>
<gene>
    <name evidence="3" type="ORF">Leucomu_12200</name>
</gene>
<evidence type="ECO:0000313" key="3">
    <source>
        <dbReference type="EMBL" id="QAB18569.1"/>
    </source>
</evidence>
<comment type="similarity">
    <text evidence="1">Belongs to the CsoR family.</text>
</comment>
<evidence type="ECO:0000313" key="4">
    <source>
        <dbReference type="Proteomes" id="UP000285768"/>
    </source>
</evidence>
<dbReference type="InterPro" id="IPR003735">
    <property type="entry name" value="Metal_Tscrpt_repr"/>
</dbReference>
<dbReference type="InterPro" id="IPR038390">
    <property type="entry name" value="Metal_Tscrpt_repr_sf"/>
</dbReference>
<dbReference type="CDD" id="cd10148">
    <property type="entry name" value="CsoR-like_DUF156"/>
    <property type="match status" value="1"/>
</dbReference>
<dbReference type="PANTHER" id="PTHR33677:SF3">
    <property type="entry name" value="COPPER-SENSING TRANSCRIPTIONAL REPRESSOR RICR"/>
    <property type="match status" value="1"/>
</dbReference>
<evidence type="ECO:0000256" key="2">
    <source>
        <dbReference type="ARBA" id="ARBA00023008"/>
    </source>
</evidence>
<dbReference type="Gene3D" id="1.20.58.1000">
    <property type="entry name" value="Metal-sensitive repressor, helix protomer"/>
    <property type="match status" value="1"/>
</dbReference>
<proteinExistence type="inferred from homology"/>
<name>A0ABX5QHK9_9MICO</name>
<keyword evidence="4" id="KW-1185">Reference proteome</keyword>
<evidence type="ECO:0000256" key="1">
    <source>
        <dbReference type="ARBA" id="ARBA00005428"/>
    </source>
</evidence>
<dbReference type="PANTHER" id="PTHR33677">
    <property type="entry name" value="TRANSCRIPTIONAL REPRESSOR FRMR-RELATED"/>
    <property type="match status" value="1"/>
</dbReference>
<dbReference type="Proteomes" id="UP000285768">
    <property type="component" value="Chromosome"/>
</dbReference>
<reference evidence="3 4" key="1">
    <citation type="submission" date="2019-01" db="EMBL/GenBank/DDBJ databases">
        <title>Leucobacter muris sp. nov. isolated from the nose of a laboratory mouse.</title>
        <authorList>
            <person name="Benga L."/>
            <person name="Sproeer C."/>
            <person name="Schumann P."/>
            <person name="Verbarg S."/>
            <person name="Bunk B."/>
            <person name="Engelhardt E."/>
            <person name="Benten P.M."/>
            <person name="Sager M."/>
        </authorList>
    </citation>
    <scope>NUCLEOTIDE SEQUENCE [LARGE SCALE GENOMIC DNA]</scope>
    <source>
        <strain evidence="3 4">DSM 101948</strain>
    </source>
</reference>
<accession>A0ABX5QHK9</accession>
<dbReference type="RefSeq" id="WP_017883674.1">
    <property type="nucleotide sequence ID" value="NZ_CP035037.1"/>
</dbReference>
<dbReference type="Pfam" id="PF02583">
    <property type="entry name" value="Trns_repr_metal"/>
    <property type="match status" value="1"/>
</dbReference>
<organism evidence="3 4">
    <name type="scientific">Leucobacter muris</name>
    <dbReference type="NCBI Taxonomy" id="1935379"/>
    <lineage>
        <taxon>Bacteria</taxon>
        <taxon>Bacillati</taxon>
        <taxon>Actinomycetota</taxon>
        <taxon>Actinomycetes</taxon>
        <taxon>Micrococcales</taxon>
        <taxon>Microbacteriaceae</taxon>
        <taxon>Leucobacter</taxon>
    </lineage>
</organism>
<dbReference type="EMBL" id="CP035037">
    <property type="protein sequence ID" value="QAB18569.1"/>
    <property type="molecule type" value="Genomic_DNA"/>
</dbReference>